<dbReference type="PANTHER" id="PTHR33164:SF5">
    <property type="entry name" value="ORGANIC HYDROPEROXIDE RESISTANCE TRANSCRIPTIONAL REGULATOR"/>
    <property type="match status" value="1"/>
</dbReference>
<dbReference type="GO" id="GO:0006950">
    <property type="term" value="P:response to stress"/>
    <property type="evidence" value="ECO:0007669"/>
    <property type="project" value="TreeGrafter"/>
</dbReference>
<dbReference type="FunFam" id="1.10.10.10:FF:000163">
    <property type="entry name" value="MarR family transcriptional regulator"/>
    <property type="match status" value="1"/>
</dbReference>
<keyword evidence="2" id="KW-0963">Cytoplasm</keyword>
<dbReference type="GO" id="GO:0003700">
    <property type="term" value="F:DNA-binding transcription factor activity"/>
    <property type="evidence" value="ECO:0007669"/>
    <property type="project" value="InterPro"/>
</dbReference>
<accession>A0A2W5KJD2</accession>
<evidence type="ECO:0000256" key="2">
    <source>
        <dbReference type="ARBA" id="ARBA00022490"/>
    </source>
</evidence>
<evidence type="ECO:0000313" key="7">
    <source>
        <dbReference type="EMBL" id="PZQ17111.1"/>
    </source>
</evidence>
<keyword evidence="5" id="KW-0804">Transcription</keyword>
<dbReference type="EMBL" id="QFPN01000003">
    <property type="protein sequence ID" value="PZQ17111.1"/>
    <property type="molecule type" value="Genomic_DNA"/>
</dbReference>
<dbReference type="GO" id="GO:0003677">
    <property type="term" value="F:DNA binding"/>
    <property type="evidence" value="ECO:0007669"/>
    <property type="project" value="UniProtKB-KW"/>
</dbReference>
<proteinExistence type="predicted"/>
<evidence type="ECO:0000313" key="8">
    <source>
        <dbReference type="Proteomes" id="UP000249577"/>
    </source>
</evidence>
<dbReference type="InterPro" id="IPR036390">
    <property type="entry name" value="WH_DNA-bd_sf"/>
</dbReference>
<dbReference type="PROSITE" id="PS50995">
    <property type="entry name" value="HTH_MARR_2"/>
    <property type="match status" value="1"/>
</dbReference>
<dbReference type="SMART" id="SM00347">
    <property type="entry name" value="HTH_MARR"/>
    <property type="match status" value="1"/>
</dbReference>
<dbReference type="InterPro" id="IPR055166">
    <property type="entry name" value="Transc_reg_Sar_Rot_HTH"/>
</dbReference>
<evidence type="ECO:0000256" key="5">
    <source>
        <dbReference type="ARBA" id="ARBA00023163"/>
    </source>
</evidence>
<dbReference type="SUPFAM" id="SSF46785">
    <property type="entry name" value="Winged helix' DNA-binding domain"/>
    <property type="match status" value="1"/>
</dbReference>
<reference evidence="7 8" key="1">
    <citation type="submission" date="2017-08" db="EMBL/GenBank/DDBJ databases">
        <title>Infants hospitalized years apart are colonized by the same room-sourced microbial strains.</title>
        <authorList>
            <person name="Brooks B."/>
            <person name="Olm M.R."/>
            <person name="Firek B.A."/>
            <person name="Baker R."/>
            <person name="Thomas B.C."/>
            <person name="Morowitz M.J."/>
            <person name="Banfield J.F."/>
        </authorList>
    </citation>
    <scope>NUCLEOTIDE SEQUENCE [LARGE SCALE GENOMIC DNA]</scope>
    <source>
        <strain evidence="7">S2_005_003_R2_43</strain>
    </source>
</reference>
<dbReference type="Gene3D" id="1.10.10.10">
    <property type="entry name" value="Winged helix-like DNA-binding domain superfamily/Winged helix DNA-binding domain"/>
    <property type="match status" value="1"/>
</dbReference>
<protein>
    <submittedName>
        <fullName evidence="7">MarR family transcriptional regulator</fullName>
    </submittedName>
</protein>
<feature type="domain" description="HTH marR-type" evidence="6">
    <location>
        <begin position="9"/>
        <end position="148"/>
    </location>
</feature>
<name>A0A2W5KJD2_ANCNO</name>
<dbReference type="AlphaFoldDB" id="A0A2W5KJD2"/>
<gene>
    <name evidence="7" type="ORF">DI565_06955</name>
</gene>
<dbReference type="InterPro" id="IPR036388">
    <property type="entry name" value="WH-like_DNA-bd_sf"/>
</dbReference>
<comment type="caution">
    <text evidence="7">The sequence shown here is derived from an EMBL/GenBank/DDBJ whole genome shotgun (WGS) entry which is preliminary data.</text>
</comment>
<evidence type="ECO:0000256" key="1">
    <source>
        <dbReference type="ARBA" id="ARBA00004496"/>
    </source>
</evidence>
<keyword evidence="3" id="KW-0805">Transcription regulation</keyword>
<sequence length="148" mass="16407">MADLPPRLSDLLCFAIYSANGAFNRAYKPILDGLGLTYPQYVVMVALWEKDDVTVGSLGERVFLESNTLTPLLKRLEAAGLLERARDPKDERQVRIRLTDAGRALQARAADAPRRIAETLDCGEAEERIRALAAEIARLRDVLEKNAA</sequence>
<dbReference type="InterPro" id="IPR039422">
    <property type="entry name" value="MarR/SlyA-like"/>
</dbReference>
<evidence type="ECO:0000256" key="3">
    <source>
        <dbReference type="ARBA" id="ARBA00023015"/>
    </source>
</evidence>
<dbReference type="Proteomes" id="UP000249577">
    <property type="component" value="Unassembled WGS sequence"/>
</dbReference>
<dbReference type="Pfam" id="PF22381">
    <property type="entry name" value="Staph_reg_Sar_Rot"/>
    <property type="match status" value="1"/>
</dbReference>
<comment type="subcellular location">
    <subcellularLocation>
        <location evidence="1">Cytoplasm</location>
    </subcellularLocation>
</comment>
<organism evidence="7 8">
    <name type="scientific">Ancylobacter novellus</name>
    <name type="common">Thiobacillus novellus</name>
    <dbReference type="NCBI Taxonomy" id="921"/>
    <lineage>
        <taxon>Bacteria</taxon>
        <taxon>Pseudomonadati</taxon>
        <taxon>Pseudomonadota</taxon>
        <taxon>Alphaproteobacteria</taxon>
        <taxon>Hyphomicrobiales</taxon>
        <taxon>Xanthobacteraceae</taxon>
        <taxon>Ancylobacter</taxon>
    </lineage>
</organism>
<dbReference type="PANTHER" id="PTHR33164">
    <property type="entry name" value="TRANSCRIPTIONAL REGULATOR, MARR FAMILY"/>
    <property type="match status" value="1"/>
</dbReference>
<evidence type="ECO:0000256" key="4">
    <source>
        <dbReference type="ARBA" id="ARBA00023125"/>
    </source>
</evidence>
<evidence type="ECO:0000259" key="6">
    <source>
        <dbReference type="PROSITE" id="PS50995"/>
    </source>
</evidence>
<dbReference type="GO" id="GO:0005737">
    <property type="term" value="C:cytoplasm"/>
    <property type="evidence" value="ECO:0007669"/>
    <property type="project" value="UniProtKB-SubCell"/>
</dbReference>
<dbReference type="InterPro" id="IPR000835">
    <property type="entry name" value="HTH_MarR-typ"/>
</dbReference>
<keyword evidence="4" id="KW-0238">DNA-binding</keyword>